<accession>A0ABM8K0T8</accession>
<feature type="transmembrane region" description="Helical" evidence="1">
    <location>
        <begin position="51"/>
        <end position="70"/>
    </location>
</feature>
<organism evidence="2 3">
    <name type="scientific">Xenorhabdus taiwanensis</name>
    <dbReference type="NCBI Taxonomy" id="3085177"/>
    <lineage>
        <taxon>Bacteria</taxon>
        <taxon>Pseudomonadati</taxon>
        <taxon>Pseudomonadota</taxon>
        <taxon>Gammaproteobacteria</taxon>
        <taxon>Enterobacterales</taxon>
        <taxon>Morganellaceae</taxon>
        <taxon>Xenorhabdus</taxon>
    </lineage>
</organism>
<dbReference type="PANTHER" id="PTHR23534">
    <property type="entry name" value="MFS PERMEASE"/>
    <property type="match status" value="1"/>
</dbReference>
<dbReference type="Gene3D" id="1.20.1250.20">
    <property type="entry name" value="MFS general substrate transporter like domains"/>
    <property type="match status" value="1"/>
</dbReference>
<keyword evidence="3" id="KW-1185">Reference proteome</keyword>
<feature type="transmembrane region" description="Helical" evidence="1">
    <location>
        <begin position="113"/>
        <end position="135"/>
    </location>
</feature>
<dbReference type="SUPFAM" id="SSF103473">
    <property type="entry name" value="MFS general substrate transporter"/>
    <property type="match status" value="1"/>
</dbReference>
<feature type="transmembrane region" description="Helical" evidence="1">
    <location>
        <begin position="76"/>
        <end position="101"/>
    </location>
</feature>
<feature type="transmembrane region" description="Helical" evidence="1">
    <location>
        <begin position="25"/>
        <end position="44"/>
    </location>
</feature>
<evidence type="ECO:0000256" key="1">
    <source>
        <dbReference type="SAM" id="Phobius"/>
    </source>
</evidence>
<proteinExistence type="predicted"/>
<reference evidence="2 3" key="1">
    <citation type="submission" date="2023-10" db="EMBL/GenBank/DDBJ databases">
        <title>Xenorhabdus taiwanensis sp. nov., a symbiotic bacterium associated with the entomopathogenic nematode Steinernema taiwanensis.</title>
        <authorList>
            <person name="Tseng C.T."/>
            <person name="Shu H.Y."/>
            <person name="Chen M.H."/>
            <person name="Fang Y.J."/>
            <person name="Wu T.L."/>
            <person name="Lin Y.C."/>
            <person name="Huang C.J."/>
        </authorList>
    </citation>
    <scope>NUCLEOTIDE SEQUENCE [LARGE SCALE GENOMIC DNA]</scope>
    <source>
        <strain evidence="2 3">TCT-1</strain>
    </source>
</reference>
<keyword evidence="1" id="KW-0472">Membrane</keyword>
<protein>
    <submittedName>
        <fullName evidence="2">Uncharacterized protein</fullName>
    </submittedName>
</protein>
<dbReference type="RefSeq" id="WP_374052025.1">
    <property type="nucleotide sequence ID" value="NZ_AP028978.1"/>
</dbReference>
<feature type="transmembrane region" description="Helical" evidence="1">
    <location>
        <begin position="141"/>
        <end position="158"/>
    </location>
</feature>
<evidence type="ECO:0000313" key="2">
    <source>
        <dbReference type="EMBL" id="BET98570.1"/>
    </source>
</evidence>
<evidence type="ECO:0000313" key="3">
    <source>
        <dbReference type="Proteomes" id="UP001529514"/>
    </source>
</evidence>
<sequence length="175" mass="19663">MTLLMNATPLAMLHKQFSIEDSAFVLQWHFFAMYAPALILPFLVDKFKTVNLIMSGAVFFVIGMGIAICWEEKLGFLFSLIFVGLGWAFMFNGGTFLLNGFVGNPFTHKLQGVNSLMTYLSNMFASLSVGFVMSYQVGWEILNTVGIVMIVIFTFWFFRIRNSDAELSFGPASEV</sequence>
<dbReference type="Proteomes" id="UP001529514">
    <property type="component" value="Chromosome"/>
</dbReference>
<keyword evidence="1" id="KW-1133">Transmembrane helix</keyword>
<dbReference type="PANTHER" id="PTHR23534:SF1">
    <property type="entry name" value="MAJOR FACILITATOR SUPERFAMILY PROTEIN"/>
    <property type="match status" value="1"/>
</dbReference>
<dbReference type="EMBL" id="AP028978">
    <property type="protein sequence ID" value="BET98570.1"/>
    <property type="molecule type" value="Genomic_DNA"/>
</dbReference>
<dbReference type="InterPro" id="IPR036259">
    <property type="entry name" value="MFS_trans_sf"/>
</dbReference>
<name>A0ABM8K0T8_9GAMM</name>
<gene>
    <name evidence="2" type="ORF">TCT1_34910</name>
</gene>
<keyword evidence="1" id="KW-0812">Transmembrane</keyword>